<protein>
    <recommendedName>
        <fullName evidence="4">Lipoprotein</fullName>
    </recommendedName>
</protein>
<feature type="region of interest" description="Disordered" evidence="1">
    <location>
        <begin position="71"/>
        <end position="103"/>
    </location>
</feature>
<name>A0ABP5ZEJ1_9ACTN</name>
<accession>A0ABP5ZEJ1</accession>
<feature type="compositionally biased region" description="Polar residues" evidence="1">
    <location>
        <begin position="78"/>
        <end position="96"/>
    </location>
</feature>
<sequence>MSTAPPGSGPVHHLARFTCTLGEPDHYVNLVTSGPHQAVDTIGEQRTTIVRKRARAATTLAVLLAATSVGGCGARSDTGPNSAATEAGSGTQSTDTAPADWGKGDYEKAMKRLTRTLRDTDAELVDSGFPDVMDGISRTFRTPGERPYRLDVDCAAPGTGELTLTLKRGDEEQDWAVTCNDQEADRFSIPATDKPFTASIAAPDSKATGVIHWQLVTVRENRAADDCGDDIKGCDG</sequence>
<proteinExistence type="predicted"/>
<keyword evidence="3" id="KW-1185">Reference proteome</keyword>
<comment type="caution">
    <text evidence="2">The sequence shown here is derived from an EMBL/GenBank/DDBJ whole genome shotgun (WGS) entry which is preliminary data.</text>
</comment>
<dbReference type="EMBL" id="BAAATL010000025">
    <property type="protein sequence ID" value="GAA2494890.1"/>
    <property type="molecule type" value="Genomic_DNA"/>
</dbReference>
<reference evidence="3" key="1">
    <citation type="journal article" date="2019" name="Int. J. Syst. Evol. Microbiol.">
        <title>The Global Catalogue of Microorganisms (GCM) 10K type strain sequencing project: providing services to taxonomists for standard genome sequencing and annotation.</title>
        <authorList>
            <consortium name="The Broad Institute Genomics Platform"/>
            <consortium name="The Broad Institute Genome Sequencing Center for Infectious Disease"/>
            <person name="Wu L."/>
            <person name="Ma J."/>
        </authorList>
    </citation>
    <scope>NUCLEOTIDE SEQUENCE [LARGE SCALE GENOMIC DNA]</scope>
    <source>
        <strain evidence="3">JCM 6923</strain>
    </source>
</reference>
<gene>
    <name evidence="2" type="ORF">GCM10010422_47970</name>
</gene>
<evidence type="ECO:0000256" key="1">
    <source>
        <dbReference type="SAM" id="MobiDB-lite"/>
    </source>
</evidence>
<evidence type="ECO:0000313" key="3">
    <source>
        <dbReference type="Proteomes" id="UP001501721"/>
    </source>
</evidence>
<evidence type="ECO:0008006" key="4">
    <source>
        <dbReference type="Google" id="ProtNLM"/>
    </source>
</evidence>
<dbReference type="Proteomes" id="UP001501721">
    <property type="component" value="Unassembled WGS sequence"/>
</dbReference>
<evidence type="ECO:0000313" key="2">
    <source>
        <dbReference type="EMBL" id="GAA2494890.1"/>
    </source>
</evidence>
<organism evidence="2 3">
    <name type="scientific">Streptomyces graminearus</name>
    <dbReference type="NCBI Taxonomy" id="284030"/>
    <lineage>
        <taxon>Bacteria</taxon>
        <taxon>Bacillati</taxon>
        <taxon>Actinomycetota</taxon>
        <taxon>Actinomycetes</taxon>
        <taxon>Kitasatosporales</taxon>
        <taxon>Streptomycetaceae</taxon>
        <taxon>Streptomyces</taxon>
    </lineage>
</organism>